<protein>
    <recommendedName>
        <fullName evidence="3">Zinc finger protein 830</fullName>
    </recommendedName>
    <alternativeName>
        <fullName evidence="14">Coiled-coil domain-containing protein 16</fullName>
    </alternativeName>
</protein>
<evidence type="ECO:0000256" key="5">
    <source>
        <dbReference type="ARBA" id="ARBA00022473"/>
    </source>
</evidence>
<evidence type="ECO:0000256" key="13">
    <source>
        <dbReference type="ARBA" id="ARBA00023306"/>
    </source>
</evidence>
<reference evidence="18" key="2">
    <citation type="submission" date="2023-06" db="EMBL/GenBank/DDBJ databases">
        <authorList>
            <person name="Ma L."/>
            <person name="Liu K.-W."/>
            <person name="Li Z."/>
            <person name="Hsiao Y.-Y."/>
            <person name="Qi Y."/>
            <person name="Fu T."/>
            <person name="Tang G."/>
            <person name="Zhang D."/>
            <person name="Sun W.-H."/>
            <person name="Liu D.-K."/>
            <person name="Li Y."/>
            <person name="Chen G.-Z."/>
            <person name="Liu X.-D."/>
            <person name="Liao X.-Y."/>
            <person name="Jiang Y.-T."/>
            <person name="Yu X."/>
            <person name="Hao Y."/>
            <person name="Huang J."/>
            <person name="Zhao X.-W."/>
            <person name="Ke S."/>
            <person name="Chen Y.-Y."/>
            <person name="Wu W.-L."/>
            <person name="Hsu J.-L."/>
            <person name="Lin Y.-F."/>
            <person name="Huang M.-D."/>
            <person name="Li C.-Y."/>
            <person name="Huang L."/>
            <person name="Wang Z.-W."/>
            <person name="Zhao X."/>
            <person name="Zhong W.-Y."/>
            <person name="Peng D.-H."/>
            <person name="Ahmad S."/>
            <person name="Lan S."/>
            <person name="Zhang J.-S."/>
            <person name="Tsai W.-C."/>
            <person name="Van De Peer Y."/>
            <person name="Liu Z.-J."/>
        </authorList>
    </citation>
    <scope>NUCLEOTIDE SEQUENCE</scope>
    <source>
        <strain evidence="18">CP</strain>
        <tissue evidence="18">Leaves</tissue>
    </source>
</reference>
<feature type="compositionally biased region" description="Polar residues" evidence="15">
    <location>
        <begin position="162"/>
        <end position="176"/>
    </location>
</feature>
<evidence type="ECO:0000256" key="2">
    <source>
        <dbReference type="ARBA" id="ARBA00004324"/>
    </source>
</evidence>
<evidence type="ECO:0000256" key="3">
    <source>
        <dbReference type="ARBA" id="ARBA00017358"/>
    </source>
</evidence>
<dbReference type="InterPro" id="IPR040050">
    <property type="entry name" value="ZNF830-like"/>
</dbReference>
<dbReference type="PANTHER" id="PTHR13278">
    <property type="entry name" value="ZINC FINGER PROTEIN 830"/>
    <property type="match status" value="1"/>
</dbReference>
<keyword evidence="6" id="KW-0132">Cell division</keyword>
<evidence type="ECO:0000256" key="14">
    <source>
        <dbReference type="ARBA" id="ARBA00030672"/>
    </source>
</evidence>
<accession>A0AAV9D1I3</accession>
<comment type="caution">
    <text evidence="18">The sequence shown here is derived from an EMBL/GenBank/DDBJ whole genome shotgun (WGS) entry which is preliminary data.</text>
</comment>
<evidence type="ECO:0000256" key="8">
    <source>
        <dbReference type="ARBA" id="ARBA00022771"/>
    </source>
</evidence>
<evidence type="ECO:0000256" key="15">
    <source>
        <dbReference type="SAM" id="MobiDB-lite"/>
    </source>
</evidence>
<evidence type="ECO:0000256" key="12">
    <source>
        <dbReference type="ARBA" id="ARBA00023242"/>
    </source>
</evidence>
<dbReference type="InterPro" id="IPR059039">
    <property type="entry name" value="ZNF380_CC"/>
</dbReference>
<keyword evidence="5" id="KW-0217">Developmental protein</keyword>
<feature type="domain" description="C2H2-type" evidence="16">
    <location>
        <begin position="40"/>
        <end position="62"/>
    </location>
</feature>
<dbReference type="Pfam" id="PF23406">
    <property type="entry name" value="ZNF380_CC"/>
    <property type="match status" value="1"/>
</dbReference>
<evidence type="ECO:0000259" key="16">
    <source>
        <dbReference type="Pfam" id="PF12874"/>
    </source>
</evidence>
<keyword evidence="13" id="KW-0131">Cell cycle</keyword>
<dbReference type="GO" id="GO:0008270">
    <property type="term" value="F:zinc ion binding"/>
    <property type="evidence" value="ECO:0007669"/>
    <property type="project" value="UniProtKB-KW"/>
</dbReference>
<dbReference type="EMBL" id="JAUJYO010000016">
    <property type="protein sequence ID" value="KAK1294632.1"/>
    <property type="molecule type" value="Genomic_DNA"/>
</dbReference>
<dbReference type="GO" id="GO:0044773">
    <property type="term" value="P:mitotic DNA damage checkpoint signaling"/>
    <property type="evidence" value="ECO:0007669"/>
    <property type="project" value="TreeGrafter"/>
</dbReference>
<dbReference type="PANTHER" id="PTHR13278:SF0">
    <property type="entry name" value="ZINC FINGER PROTEIN 830"/>
    <property type="match status" value="1"/>
</dbReference>
<evidence type="ECO:0000313" key="18">
    <source>
        <dbReference type="EMBL" id="KAK1294632.1"/>
    </source>
</evidence>
<keyword evidence="10" id="KW-0862">Zinc</keyword>
<dbReference type="GO" id="GO:0005681">
    <property type="term" value="C:spliceosomal complex"/>
    <property type="evidence" value="ECO:0007669"/>
    <property type="project" value="InterPro"/>
</dbReference>
<dbReference type="SUPFAM" id="SSF57667">
    <property type="entry name" value="beta-beta-alpha zinc fingers"/>
    <property type="match status" value="1"/>
</dbReference>
<feature type="domain" description="ZNF380 coiled-coil" evidence="17">
    <location>
        <begin position="260"/>
        <end position="338"/>
    </location>
</feature>
<dbReference type="GO" id="GO:0003676">
    <property type="term" value="F:nucleic acid binding"/>
    <property type="evidence" value="ECO:0007669"/>
    <property type="project" value="InterPro"/>
</dbReference>
<evidence type="ECO:0000256" key="6">
    <source>
        <dbReference type="ARBA" id="ARBA00022618"/>
    </source>
</evidence>
<evidence type="ECO:0000256" key="9">
    <source>
        <dbReference type="ARBA" id="ARBA00022776"/>
    </source>
</evidence>
<dbReference type="Proteomes" id="UP001180020">
    <property type="component" value="Unassembled WGS sequence"/>
</dbReference>
<dbReference type="InterPro" id="IPR036236">
    <property type="entry name" value="Znf_C2H2_sf"/>
</dbReference>
<proteinExistence type="predicted"/>
<dbReference type="GO" id="GO:0033314">
    <property type="term" value="P:mitotic DNA replication checkpoint signaling"/>
    <property type="evidence" value="ECO:0007669"/>
    <property type="project" value="TreeGrafter"/>
</dbReference>
<dbReference type="Pfam" id="PF12874">
    <property type="entry name" value="zf-met"/>
    <property type="match status" value="1"/>
</dbReference>
<dbReference type="Gene3D" id="3.30.160.60">
    <property type="entry name" value="Classic Zinc Finger"/>
    <property type="match status" value="1"/>
</dbReference>
<keyword evidence="12" id="KW-0539">Nucleus</keyword>
<feature type="compositionally biased region" description="Polar residues" evidence="15">
    <location>
        <begin position="123"/>
        <end position="142"/>
    </location>
</feature>
<evidence type="ECO:0000256" key="10">
    <source>
        <dbReference type="ARBA" id="ARBA00022833"/>
    </source>
</evidence>
<keyword evidence="19" id="KW-1185">Reference proteome</keyword>
<dbReference type="InterPro" id="IPR013087">
    <property type="entry name" value="Znf_C2H2_type"/>
</dbReference>
<evidence type="ECO:0000256" key="11">
    <source>
        <dbReference type="ARBA" id="ARBA00023054"/>
    </source>
</evidence>
<evidence type="ECO:0000259" key="17">
    <source>
        <dbReference type="Pfam" id="PF23406"/>
    </source>
</evidence>
<evidence type="ECO:0000256" key="7">
    <source>
        <dbReference type="ARBA" id="ARBA00022723"/>
    </source>
</evidence>
<dbReference type="AlphaFoldDB" id="A0AAV9D1I3"/>
<sequence length="386" mass="43130">MDAQARKKALFRAKLREAEQKREKRIESPLIRYENDQAICRVCNITIKSESLWNAHQASRKHHEAIENIKAAAAGKSRSNDAKPAPPVELNKPRPSSSLPSDFFEKTEPKRQKTGSAPGASTVAVSQQTSLAERTSKSSPSGSKIAESTKIKTTETKDRNQSETNHLSTMNSSSAKQVKVVLPEGFFGDNEENESKDLSLPSQPSKNADASVAKQIKGALPEGFFDGKENSENRSSNPPPPSQQSRKVNGPDVKQPKGALPEGFFDNKDADMRARGIEPVKVDIMDEYKEFEKVIQEDLQQVDNRLEEEEVDAAEVLEEYETLEQRAYKERVEMLKKQLVEAKAAKVMEEEKRPPFRGQESSDESSSSDGDDDEDNFVVDWRAKHL</sequence>
<evidence type="ECO:0000313" key="19">
    <source>
        <dbReference type="Proteomes" id="UP001180020"/>
    </source>
</evidence>
<feature type="region of interest" description="Disordered" evidence="15">
    <location>
        <begin position="346"/>
        <end position="386"/>
    </location>
</feature>
<feature type="compositionally biased region" description="Basic and acidic residues" evidence="15">
    <location>
        <begin position="147"/>
        <end position="161"/>
    </location>
</feature>
<organism evidence="18 19">
    <name type="scientific">Acorus calamus</name>
    <name type="common">Sweet flag</name>
    <dbReference type="NCBI Taxonomy" id="4465"/>
    <lineage>
        <taxon>Eukaryota</taxon>
        <taxon>Viridiplantae</taxon>
        <taxon>Streptophyta</taxon>
        <taxon>Embryophyta</taxon>
        <taxon>Tracheophyta</taxon>
        <taxon>Spermatophyta</taxon>
        <taxon>Magnoliopsida</taxon>
        <taxon>Liliopsida</taxon>
        <taxon>Acoraceae</taxon>
        <taxon>Acorus</taxon>
    </lineage>
</organism>
<comment type="subcellular location">
    <subcellularLocation>
        <location evidence="1">Chromosome</location>
    </subcellularLocation>
    <subcellularLocation>
        <location evidence="2">Nucleus speckle</location>
    </subcellularLocation>
</comment>
<keyword evidence="4" id="KW-0158">Chromosome</keyword>
<feature type="region of interest" description="Disordered" evidence="15">
    <location>
        <begin position="72"/>
        <end position="273"/>
    </location>
</feature>
<keyword evidence="8" id="KW-0863">Zinc-finger</keyword>
<reference evidence="18" key="1">
    <citation type="journal article" date="2023" name="Nat. Commun.">
        <title>Diploid and tetraploid genomes of Acorus and the evolution of monocots.</title>
        <authorList>
            <person name="Ma L."/>
            <person name="Liu K.W."/>
            <person name="Li Z."/>
            <person name="Hsiao Y.Y."/>
            <person name="Qi Y."/>
            <person name="Fu T."/>
            <person name="Tang G.D."/>
            <person name="Zhang D."/>
            <person name="Sun W.H."/>
            <person name="Liu D.K."/>
            <person name="Li Y."/>
            <person name="Chen G.Z."/>
            <person name="Liu X.D."/>
            <person name="Liao X.Y."/>
            <person name="Jiang Y.T."/>
            <person name="Yu X."/>
            <person name="Hao Y."/>
            <person name="Huang J."/>
            <person name="Zhao X.W."/>
            <person name="Ke S."/>
            <person name="Chen Y.Y."/>
            <person name="Wu W.L."/>
            <person name="Hsu J.L."/>
            <person name="Lin Y.F."/>
            <person name="Huang M.D."/>
            <person name="Li C.Y."/>
            <person name="Huang L."/>
            <person name="Wang Z.W."/>
            <person name="Zhao X."/>
            <person name="Zhong W.Y."/>
            <person name="Peng D.H."/>
            <person name="Ahmad S."/>
            <person name="Lan S."/>
            <person name="Zhang J.S."/>
            <person name="Tsai W.C."/>
            <person name="Van de Peer Y."/>
            <person name="Liu Z.J."/>
        </authorList>
    </citation>
    <scope>NUCLEOTIDE SEQUENCE</scope>
    <source>
        <strain evidence="18">CP</strain>
    </source>
</reference>
<keyword evidence="9" id="KW-0498">Mitosis</keyword>
<dbReference type="GO" id="GO:0033260">
    <property type="term" value="P:nuclear DNA replication"/>
    <property type="evidence" value="ECO:0007669"/>
    <property type="project" value="TreeGrafter"/>
</dbReference>
<keyword evidence="11" id="KW-0175">Coiled coil</keyword>
<name>A0AAV9D1I3_ACOCL</name>
<gene>
    <name evidence="18" type="ORF">QJS10_CPA16g01140</name>
</gene>
<evidence type="ECO:0000256" key="4">
    <source>
        <dbReference type="ARBA" id="ARBA00022454"/>
    </source>
</evidence>
<keyword evidence="7" id="KW-0479">Metal-binding</keyword>
<evidence type="ECO:0000256" key="1">
    <source>
        <dbReference type="ARBA" id="ARBA00004286"/>
    </source>
</evidence>